<dbReference type="InterPro" id="IPR029044">
    <property type="entry name" value="Nucleotide-diphossugar_trans"/>
</dbReference>
<dbReference type="EMBL" id="FNXB01000150">
    <property type="protein sequence ID" value="SEI22742.1"/>
    <property type="molecule type" value="Genomic_DNA"/>
</dbReference>
<evidence type="ECO:0000313" key="4">
    <source>
        <dbReference type="Proteomes" id="UP000198939"/>
    </source>
</evidence>
<dbReference type="Proteomes" id="UP000183063">
    <property type="component" value="Unassembled WGS sequence"/>
</dbReference>
<evidence type="ECO:0000313" key="2">
    <source>
        <dbReference type="EMBL" id="SEP36387.1"/>
    </source>
</evidence>
<dbReference type="EMBL" id="FOCV01000119">
    <property type="protein sequence ID" value="SEP36387.1"/>
    <property type="molecule type" value="Genomic_DNA"/>
</dbReference>
<name>A0A1H8X9L3_9HYPH</name>
<evidence type="ECO:0000313" key="1">
    <source>
        <dbReference type="EMBL" id="SEI22742.1"/>
    </source>
</evidence>
<dbReference type="Proteomes" id="UP000198939">
    <property type="component" value="Unassembled WGS sequence"/>
</dbReference>
<gene>
    <name evidence="1" type="ORF">RTCCBAU85039_6904</name>
    <name evidence="2" type="ORF">SAMN05216228_11191</name>
</gene>
<sequence length="169" mass="18337">MAHVGVKKTVILALENTGKIPTELGGDFDGMEVSLRDLPAGNAGRLIHAVTVEEIGDVSSDVLVFTENVVVEFSFIERLLQLPDSNIVVVRKARGRESLRVLTDEALRVTAILGSIDSKGASADLSPIGLYKFEPSFLRAIAKLVPVHKRLFVWGFQGFLSTEACFLDA</sequence>
<organism evidence="1 3">
    <name type="scientific">Rhizobium tibeticum</name>
    <dbReference type="NCBI Taxonomy" id="501024"/>
    <lineage>
        <taxon>Bacteria</taxon>
        <taxon>Pseudomonadati</taxon>
        <taxon>Pseudomonadota</taxon>
        <taxon>Alphaproteobacteria</taxon>
        <taxon>Hyphomicrobiales</taxon>
        <taxon>Rhizobiaceae</taxon>
        <taxon>Rhizobium/Agrobacterium group</taxon>
        <taxon>Rhizobium</taxon>
    </lineage>
</organism>
<protein>
    <submittedName>
        <fullName evidence="1">Uncharacterized protein</fullName>
    </submittedName>
</protein>
<keyword evidence="4" id="KW-1185">Reference proteome</keyword>
<reference evidence="3" key="3">
    <citation type="submission" date="2016-10" db="EMBL/GenBank/DDBJ databases">
        <authorList>
            <person name="Wibberg D."/>
        </authorList>
    </citation>
    <scope>NUCLEOTIDE SEQUENCE [LARGE SCALE GENOMIC DNA]</scope>
</reference>
<reference evidence="2 4" key="2">
    <citation type="submission" date="2016-10" db="EMBL/GenBank/DDBJ databases">
        <authorList>
            <person name="Varghese N."/>
            <person name="Submissions S."/>
        </authorList>
    </citation>
    <scope>NUCLEOTIDE SEQUENCE [LARGE SCALE GENOMIC DNA]</scope>
    <source>
        <strain evidence="2 4">CGMCC 1.7071</strain>
    </source>
</reference>
<evidence type="ECO:0000313" key="3">
    <source>
        <dbReference type="Proteomes" id="UP000183063"/>
    </source>
</evidence>
<reference evidence="1" key="1">
    <citation type="submission" date="2016-10" db="EMBL/GenBank/DDBJ databases">
        <authorList>
            <person name="de Groot N.N."/>
        </authorList>
    </citation>
    <scope>NUCLEOTIDE SEQUENCE [LARGE SCALE GENOMIC DNA]</scope>
    <source>
        <strain evidence="1">CCBAU85039</strain>
    </source>
</reference>
<proteinExistence type="predicted"/>
<accession>A0A1H8X9L3</accession>
<dbReference type="AlphaFoldDB" id="A0A1H8X9L3"/>
<dbReference type="Gene3D" id="3.90.550.10">
    <property type="entry name" value="Spore Coat Polysaccharide Biosynthesis Protein SpsA, Chain A"/>
    <property type="match status" value="1"/>
</dbReference>